<dbReference type="InterPro" id="IPR000683">
    <property type="entry name" value="Gfo/Idh/MocA-like_OxRdtase_N"/>
</dbReference>
<reference evidence="3" key="1">
    <citation type="submission" date="2020-07" db="EMBL/GenBank/DDBJ databases">
        <title>Methanobacterium. sp. MethCan genome.</title>
        <authorList>
            <person name="Postec A."/>
            <person name="Quemeneur M."/>
        </authorList>
    </citation>
    <scope>NUCLEOTIDE SEQUENCE</scope>
    <source>
        <strain evidence="3">MethCAN</strain>
    </source>
</reference>
<dbReference type="SUPFAM" id="SSF55347">
    <property type="entry name" value="Glyceraldehyde-3-phosphate dehydrogenase-like, C-terminal domain"/>
    <property type="match status" value="1"/>
</dbReference>
<dbReference type="PANTHER" id="PTHR43377:SF1">
    <property type="entry name" value="BILIVERDIN REDUCTASE A"/>
    <property type="match status" value="1"/>
</dbReference>
<dbReference type="GO" id="GO:0000166">
    <property type="term" value="F:nucleotide binding"/>
    <property type="evidence" value="ECO:0007669"/>
    <property type="project" value="InterPro"/>
</dbReference>
<dbReference type="SUPFAM" id="SSF51735">
    <property type="entry name" value="NAD(P)-binding Rossmann-fold domains"/>
    <property type="match status" value="1"/>
</dbReference>
<dbReference type="Pfam" id="PF22725">
    <property type="entry name" value="GFO_IDH_MocA_C3"/>
    <property type="match status" value="1"/>
</dbReference>
<dbReference type="PANTHER" id="PTHR43377">
    <property type="entry name" value="BILIVERDIN REDUCTASE A"/>
    <property type="match status" value="1"/>
</dbReference>
<dbReference type="Proteomes" id="UP000681041">
    <property type="component" value="Chromosome"/>
</dbReference>
<dbReference type="InterPro" id="IPR051450">
    <property type="entry name" value="Gfo/Idh/MocA_Oxidoreductases"/>
</dbReference>
<dbReference type="EMBL" id="CP058560">
    <property type="protein sequence ID" value="QUH22619.1"/>
    <property type="molecule type" value="Genomic_DNA"/>
</dbReference>
<evidence type="ECO:0000259" key="1">
    <source>
        <dbReference type="Pfam" id="PF01408"/>
    </source>
</evidence>
<protein>
    <submittedName>
        <fullName evidence="3">Gfo/Idh/MocA family oxidoreductase</fullName>
    </submittedName>
</protein>
<dbReference type="InterPro" id="IPR036291">
    <property type="entry name" value="NAD(P)-bd_dom_sf"/>
</dbReference>
<proteinExistence type="predicted"/>
<feature type="domain" description="GFO/IDH/MocA-like oxidoreductase" evidence="2">
    <location>
        <begin position="132"/>
        <end position="251"/>
    </location>
</feature>
<organism evidence="3 4">
    <name type="scientific">Methanobacterium alkalithermotolerans</name>
    <dbReference type="NCBI Taxonomy" id="2731220"/>
    <lineage>
        <taxon>Archaea</taxon>
        <taxon>Methanobacteriati</taxon>
        <taxon>Methanobacteriota</taxon>
        <taxon>Methanomada group</taxon>
        <taxon>Methanobacteria</taxon>
        <taxon>Methanobacteriales</taxon>
        <taxon>Methanobacteriaceae</taxon>
        <taxon>Methanobacterium</taxon>
    </lineage>
</organism>
<evidence type="ECO:0000313" key="4">
    <source>
        <dbReference type="Proteomes" id="UP000681041"/>
    </source>
</evidence>
<dbReference type="Gene3D" id="3.30.360.10">
    <property type="entry name" value="Dihydrodipicolinate Reductase, domain 2"/>
    <property type="match status" value="1"/>
</dbReference>
<evidence type="ECO:0000259" key="2">
    <source>
        <dbReference type="Pfam" id="PF22725"/>
    </source>
</evidence>
<dbReference type="RefSeq" id="WP_211533563.1">
    <property type="nucleotide sequence ID" value="NZ_CP058560.1"/>
</dbReference>
<name>A0A8T8K3X3_9EURY</name>
<feature type="domain" description="Gfo/Idh/MocA-like oxidoreductase N-terminal" evidence="1">
    <location>
        <begin position="4"/>
        <end position="110"/>
    </location>
</feature>
<dbReference type="KEGG" id="meme:HYG87_01965"/>
<gene>
    <name evidence="3" type="ORF">HYG87_01965</name>
</gene>
<dbReference type="InterPro" id="IPR055170">
    <property type="entry name" value="GFO_IDH_MocA-like_dom"/>
</dbReference>
<dbReference type="Gene3D" id="3.40.50.720">
    <property type="entry name" value="NAD(P)-binding Rossmann-like Domain"/>
    <property type="match status" value="1"/>
</dbReference>
<dbReference type="AlphaFoldDB" id="A0A8T8K3X3"/>
<keyword evidence="4" id="KW-1185">Reference proteome</keyword>
<accession>A0A8T8K3X3</accession>
<dbReference type="OrthoDB" id="25239at2157"/>
<sequence>MNELNVGVIGIGKMGLLHSGIFNGLNDSNLVAIAEKDKVMSMGLKKYLPNVEVYTDYEKMIKSENLDILVITTPVFLHKPMIEKANDYNLNIMVEKPLALNSEECKSILNKKINGKTLVGYCRRFAGTYSFVKEIIENSTLGKLISFQSQMFVEQVLDKEKGWQYDPSKSGGGVLIDLGSHAIDLLHYFFGEIDSVNAIGKTVFSGNVEDYVSANFKLKERIMGSMELSWSRRNYRLPELKFNIQFENGDVVVTEKYVEIYSKINNGKIKEGWNTFYKQNLTSQVPLDIGGPEYTLEDLHFIKCINEDKTSLCDFKEAAKTNFVIDSIYSSIKNESLEKIKYGV</sequence>
<evidence type="ECO:0000313" key="3">
    <source>
        <dbReference type="EMBL" id="QUH22619.1"/>
    </source>
</evidence>
<dbReference type="GeneID" id="64819491"/>
<dbReference type="Pfam" id="PF01408">
    <property type="entry name" value="GFO_IDH_MocA"/>
    <property type="match status" value="1"/>
</dbReference>